<reference evidence="2 3" key="2">
    <citation type="submission" date="2021-08" db="EMBL/GenBank/DDBJ databases">
        <title>Massilia sp. R798.</title>
        <authorList>
            <person name="Baek J.H."/>
            <person name="Jung H.S."/>
            <person name="Kim K.R."/>
            <person name="Jeon C.O."/>
        </authorList>
    </citation>
    <scope>NUCLEOTIDE SEQUENCE [LARGE SCALE GENOMIC DNA]</scope>
    <source>
        <strain evidence="2 3">R798</strain>
    </source>
</reference>
<protein>
    <submittedName>
        <fullName evidence="2">Uncharacterized protein</fullName>
    </submittedName>
</protein>
<organism evidence="2 3">
    <name type="scientific">Massilia soli</name>
    <dbReference type="NCBI Taxonomy" id="2792854"/>
    <lineage>
        <taxon>Bacteria</taxon>
        <taxon>Pseudomonadati</taxon>
        <taxon>Pseudomonadota</taxon>
        <taxon>Betaproteobacteria</taxon>
        <taxon>Burkholderiales</taxon>
        <taxon>Oxalobacteraceae</taxon>
        <taxon>Telluria group</taxon>
        <taxon>Massilia</taxon>
    </lineage>
</organism>
<name>A0ABS7SN35_9BURK</name>
<comment type="caution">
    <text evidence="2">The sequence shown here is derived from an EMBL/GenBank/DDBJ whole genome shotgun (WGS) entry which is preliminary data.</text>
</comment>
<gene>
    <name evidence="2" type="ORF">I4X03_010015</name>
</gene>
<dbReference type="RefSeq" id="WP_223468078.1">
    <property type="nucleotide sequence ID" value="NZ_JAFBIL020000003.1"/>
</dbReference>
<evidence type="ECO:0000313" key="3">
    <source>
        <dbReference type="Proteomes" id="UP000809349"/>
    </source>
</evidence>
<proteinExistence type="predicted"/>
<sequence length="277" mass="27990">MGTTSVCASALLRVLAAAAVAASALSLPVHAQTSAAKGVATLDVCENAATGKWVYSGIVAITSALPRGTAAKVDYTVQNRVSGADYLPSYNAAAVPLVSTAAPMYGFSIEEAALTLGTMRGAAAVQLTDPANPGRVSSFGLVAPETVCGCNPIKGCVRTQGYWGSKPDVIWPAPYSRDALFFASGLTLQGILDAPVRGSGYLILAKQYIAAVLNYAGGASAPPSVIAAIDEAAAFFAGGTTPASCEPGQCQRQIDLGAILDAYNNGVYPGAPGHCAD</sequence>
<evidence type="ECO:0000313" key="2">
    <source>
        <dbReference type="EMBL" id="MBZ2207594.1"/>
    </source>
</evidence>
<feature type="chain" id="PRO_5046584714" evidence="1">
    <location>
        <begin position="32"/>
        <end position="277"/>
    </location>
</feature>
<feature type="signal peptide" evidence="1">
    <location>
        <begin position="1"/>
        <end position="31"/>
    </location>
</feature>
<dbReference type="Proteomes" id="UP000809349">
    <property type="component" value="Unassembled WGS sequence"/>
</dbReference>
<keyword evidence="1" id="KW-0732">Signal</keyword>
<accession>A0ABS7SN35</accession>
<reference evidence="2 3" key="1">
    <citation type="submission" date="2021-01" db="EMBL/GenBank/DDBJ databases">
        <authorList>
            <person name="Ruan W."/>
            <person name="Khan S.A."/>
            <person name="Jeon C.O."/>
        </authorList>
    </citation>
    <scope>NUCLEOTIDE SEQUENCE [LARGE SCALE GENOMIC DNA]</scope>
    <source>
        <strain evidence="2 3">R798</strain>
    </source>
</reference>
<dbReference type="EMBL" id="JAFBIL020000003">
    <property type="protein sequence ID" value="MBZ2207594.1"/>
    <property type="molecule type" value="Genomic_DNA"/>
</dbReference>
<evidence type="ECO:0000256" key="1">
    <source>
        <dbReference type="SAM" id="SignalP"/>
    </source>
</evidence>
<keyword evidence="3" id="KW-1185">Reference proteome</keyword>